<dbReference type="PROSITE" id="PS51782">
    <property type="entry name" value="LYSM"/>
    <property type="match status" value="1"/>
</dbReference>
<dbReference type="EMBL" id="WBMS02000004">
    <property type="protein sequence ID" value="MWA00222.1"/>
    <property type="molecule type" value="Genomic_DNA"/>
</dbReference>
<feature type="domain" description="LysM" evidence="3">
    <location>
        <begin position="101"/>
        <end position="151"/>
    </location>
</feature>
<dbReference type="InterPro" id="IPR036779">
    <property type="entry name" value="LysM_dom_sf"/>
</dbReference>
<feature type="region of interest" description="Disordered" evidence="1">
    <location>
        <begin position="26"/>
        <end position="51"/>
    </location>
</feature>
<dbReference type="InterPro" id="IPR018392">
    <property type="entry name" value="LysM"/>
</dbReference>
<evidence type="ECO:0000313" key="5">
    <source>
        <dbReference type="Proteomes" id="UP000462055"/>
    </source>
</evidence>
<evidence type="ECO:0000256" key="2">
    <source>
        <dbReference type="SAM" id="Phobius"/>
    </source>
</evidence>
<keyword evidence="2" id="KW-0472">Membrane</keyword>
<dbReference type="SUPFAM" id="SSF54106">
    <property type="entry name" value="LysM domain"/>
    <property type="match status" value="1"/>
</dbReference>
<keyword evidence="5" id="KW-1185">Reference proteome</keyword>
<dbReference type="AlphaFoldDB" id="A0A6I4M490"/>
<accession>A0A6I4M490</accession>
<dbReference type="SMART" id="SM00257">
    <property type="entry name" value="LysM"/>
    <property type="match status" value="1"/>
</dbReference>
<sequence length="153" mass="16552">MIKQLFEDVLAFRGWAAVQHRTGVRSKIHSKSRRVEMPDSPSDQRVPPRPERAPVRLTRRGRAVLVLFAAAATLAALWLDGGTGAFAGGRADHHGRSGHVRTAVVEPGDTLWRIATDCDPGADPRVTVQRIIDLNGMGGDPTVQPGQRLVLPG</sequence>
<reference evidence="4" key="1">
    <citation type="submission" date="2019-12" db="EMBL/GenBank/DDBJ databases">
        <title>Actinomadura physcomitrii sp. nov., a novel actinomycete isolated from moss [Physcomitrium sphaericum (Ludw) Fuernr].</title>
        <authorList>
            <person name="Zhuang X."/>
        </authorList>
    </citation>
    <scope>NUCLEOTIDE SEQUENCE [LARGE SCALE GENOMIC DNA]</scope>
    <source>
        <strain evidence="4">LD22</strain>
    </source>
</reference>
<name>A0A6I4M490_9ACTN</name>
<feature type="transmembrane region" description="Helical" evidence="2">
    <location>
        <begin position="62"/>
        <end position="79"/>
    </location>
</feature>
<gene>
    <name evidence="4" type="ORF">F8568_007505</name>
</gene>
<dbReference type="Gene3D" id="3.10.350.10">
    <property type="entry name" value="LysM domain"/>
    <property type="match status" value="1"/>
</dbReference>
<organism evidence="4 5">
    <name type="scientific">Actinomadura physcomitrii</name>
    <dbReference type="NCBI Taxonomy" id="2650748"/>
    <lineage>
        <taxon>Bacteria</taxon>
        <taxon>Bacillati</taxon>
        <taxon>Actinomycetota</taxon>
        <taxon>Actinomycetes</taxon>
        <taxon>Streptosporangiales</taxon>
        <taxon>Thermomonosporaceae</taxon>
        <taxon>Actinomadura</taxon>
    </lineage>
</organism>
<keyword evidence="2" id="KW-1133">Transmembrane helix</keyword>
<keyword evidence="2" id="KW-0812">Transmembrane</keyword>
<evidence type="ECO:0000259" key="3">
    <source>
        <dbReference type="PROSITE" id="PS51782"/>
    </source>
</evidence>
<proteinExistence type="predicted"/>
<protein>
    <submittedName>
        <fullName evidence="4">LysM peptidoglycan-binding domain-containing protein</fullName>
    </submittedName>
</protein>
<dbReference type="CDD" id="cd00118">
    <property type="entry name" value="LysM"/>
    <property type="match status" value="1"/>
</dbReference>
<evidence type="ECO:0000256" key="1">
    <source>
        <dbReference type="SAM" id="MobiDB-lite"/>
    </source>
</evidence>
<evidence type="ECO:0000313" key="4">
    <source>
        <dbReference type="EMBL" id="MWA00222.1"/>
    </source>
</evidence>
<comment type="caution">
    <text evidence="4">The sequence shown here is derived from an EMBL/GenBank/DDBJ whole genome shotgun (WGS) entry which is preliminary data.</text>
</comment>
<dbReference type="Pfam" id="PF01476">
    <property type="entry name" value="LysM"/>
    <property type="match status" value="1"/>
</dbReference>
<dbReference type="Proteomes" id="UP000462055">
    <property type="component" value="Unassembled WGS sequence"/>
</dbReference>